<proteinExistence type="predicted"/>
<dbReference type="VEuPathDB" id="FungiDB:G647_04236"/>
<evidence type="ECO:0000313" key="2">
    <source>
        <dbReference type="EMBL" id="ETI24866.1"/>
    </source>
</evidence>
<sequence>MSNPRTDNDVKTTTATTTTASSSISFSSNKDNQIHILTTLQHHFVNEEDARATDDPSIDPPSNLINTWKSLNATLLRLHARRILDAASALGWTAVLEQRPRLDLDLGPLIEQAARAQLFRPHGTTPPPERGGMVSARVRVLVSETSLITIELVPMGPGSTLGPKLRSCIENYTANPFGSMASRADMNVPVPVPPSRVVVDSRPTLPSVFTRHKTTRRDVYDEARGRPDPPLRPTTLPTEGEVLLFNPAGEIMEASMSSVYFLRDGLWVTPRQEAGGMQSVTRMYALEKGWCVEGVVVKDSMRQGEVIWLSNAVRGFFQGRICL</sequence>
<dbReference type="InterPro" id="IPR036038">
    <property type="entry name" value="Aminotransferase-like"/>
</dbReference>
<gene>
    <name evidence="2" type="ORF">G647_04236</name>
</gene>
<accession>V9DDY6</accession>
<dbReference type="GO" id="GO:0003824">
    <property type="term" value="F:catalytic activity"/>
    <property type="evidence" value="ECO:0007669"/>
    <property type="project" value="InterPro"/>
</dbReference>
<dbReference type="AlphaFoldDB" id="V9DDY6"/>
<evidence type="ECO:0000256" key="1">
    <source>
        <dbReference type="SAM" id="MobiDB-lite"/>
    </source>
</evidence>
<dbReference type="HOGENOM" id="CLU_020844_6_0_1"/>
<dbReference type="SUPFAM" id="SSF56752">
    <property type="entry name" value="D-aminoacid aminotransferase-like PLP-dependent enzymes"/>
    <property type="match status" value="1"/>
</dbReference>
<dbReference type="Pfam" id="PF01063">
    <property type="entry name" value="Aminotran_4"/>
    <property type="match status" value="1"/>
</dbReference>
<dbReference type="GeneID" id="19982729"/>
<dbReference type="InterPro" id="IPR043132">
    <property type="entry name" value="BCAT-like_C"/>
</dbReference>
<dbReference type="EMBL" id="KB822704">
    <property type="protein sequence ID" value="ETI24866.1"/>
    <property type="molecule type" value="Genomic_DNA"/>
</dbReference>
<evidence type="ECO:0000313" key="3">
    <source>
        <dbReference type="Proteomes" id="UP000030678"/>
    </source>
</evidence>
<reference evidence="2 3" key="1">
    <citation type="submission" date="2013-03" db="EMBL/GenBank/DDBJ databases">
        <title>The Genome Sequence of Cladophialophora carrionii CBS 160.54.</title>
        <authorList>
            <consortium name="The Broad Institute Genomics Platform"/>
            <person name="Cuomo C."/>
            <person name="de Hoog S."/>
            <person name="Gorbushina A."/>
            <person name="Walker B."/>
            <person name="Young S.K."/>
            <person name="Zeng Q."/>
            <person name="Gargeya S."/>
            <person name="Fitzgerald M."/>
            <person name="Haas B."/>
            <person name="Abouelleil A."/>
            <person name="Allen A.W."/>
            <person name="Alvarado L."/>
            <person name="Arachchi H.M."/>
            <person name="Berlin A.M."/>
            <person name="Chapman S.B."/>
            <person name="Gainer-Dewar J."/>
            <person name="Goldberg J."/>
            <person name="Griggs A."/>
            <person name="Gujja S."/>
            <person name="Hansen M."/>
            <person name="Howarth C."/>
            <person name="Imamovic A."/>
            <person name="Ireland A."/>
            <person name="Larimer J."/>
            <person name="McCowan C."/>
            <person name="Murphy C."/>
            <person name="Pearson M."/>
            <person name="Poon T.W."/>
            <person name="Priest M."/>
            <person name="Roberts A."/>
            <person name="Saif S."/>
            <person name="Shea T."/>
            <person name="Sisk P."/>
            <person name="Sykes S."/>
            <person name="Wortman J."/>
            <person name="Nusbaum C."/>
            <person name="Birren B."/>
        </authorList>
    </citation>
    <scope>NUCLEOTIDE SEQUENCE [LARGE SCALE GENOMIC DNA]</scope>
    <source>
        <strain evidence="2 3">CBS 160.54</strain>
    </source>
</reference>
<protein>
    <submittedName>
        <fullName evidence="2">Uncharacterized protein</fullName>
    </submittedName>
</protein>
<dbReference type="Proteomes" id="UP000030678">
    <property type="component" value="Unassembled WGS sequence"/>
</dbReference>
<feature type="region of interest" description="Disordered" evidence="1">
    <location>
        <begin position="1"/>
        <end position="26"/>
    </location>
</feature>
<feature type="compositionally biased region" description="Basic and acidic residues" evidence="1">
    <location>
        <begin position="1"/>
        <end position="10"/>
    </location>
</feature>
<feature type="compositionally biased region" description="Low complexity" evidence="1">
    <location>
        <begin position="12"/>
        <end position="26"/>
    </location>
</feature>
<dbReference type="Gene3D" id="3.20.10.10">
    <property type="entry name" value="D-amino Acid Aminotransferase, subunit A, domain 2"/>
    <property type="match status" value="1"/>
</dbReference>
<dbReference type="OrthoDB" id="5288718at2759"/>
<organism evidence="2 3">
    <name type="scientific">Cladophialophora carrionii CBS 160.54</name>
    <dbReference type="NCBI Taxonomy" id="1279043"/>
    <lineage>
        <taxon>Eukaryota</taxon>
        <taxon>Fungi</taxon>
        <taxon>Dikarya</taxon>
        <taxon>Ascomycota</taxon>
        <taxon>Pezizomycotina</taxon>
        <taxon>Eurotiomycetes</taxon>
        <taxon>Chaetothyriomycetidae</taxon>
        <taxon>Chaetothyriales</taxon>
        <taxon>Herpotrichiellaceae</taxon>
        <taxon>Cladophialophora</taxon>
    </lineage>
</organism>
<dbReference type="InterPro" id="IPR001544">
    <property type="entry name" value="Aminotrans_IV"/>
</dbReference>
<dbReference type="RefSeq" id="XP_008726802.1">
    <property type="nucleotide sequence ID" value="XM_008728580.1"/>
</dbReference>
<name>V9DDY6_9EURO</name>